<gene>
    <name evidence="1" type="ORF">A8708_17260</name>
</gene>
<dbReference type="Pfam" id="PF11588">
    <property type="entry name" value="DUF3243"/>
    <property type="match status" value="1"/>
</dbReference>
<organism evidence="1 2">
    <name type="scientific">Paenibacillus oryzisoli</name>
    <dbReference type="NCBI Taxonomy" id="1850517"/>
    <lineage>
        <taxon>Bacteria</taxon>
        <taxon>Bacillati</taxon>
        <taxon>Bacillota</taxon>
        <taxon>Bacilli</taxon>
        <taxon>Bacillales</taxon>
        <taxon>Paenibacillaceae</taxon>
        <taxon>Paenibacillus</taxon>
    </lineage>
</organism>
<dbReference type="PIRSF" id="PIRSF004764">
    <property type="entry name" value="YmfJ"/>
    <property type="match status" value="1"/>
</dbReference>
<reference evidence="1 2" key="1">
    <citation type="submission" date="2016-05" db="EMBL/GenBank/DDBJ databases">
        <title>Paenibacillus sp. 1ZS3-15 nov., isolated from the rhizosphere soil.</title>
        <authorList>
            <person name="Zhang X.X."/>
            <person name="Zhang J."/>
        </authorList>
    </citation>
    <scope>NUCLEOTIDE SEQUENCE [LARGE SCALE GENOMIC DNA]</scope>
    <source>
        <strain evidence="1 2">1ZS3-15</strain>
    </source>
</reference>
<evidence type="ECO:0000313" key="2">
    <source>
        <dbReference type="Proteomes" id="UP000078454"/>
    </source>
</evidence>
<dbReference type="RefSeq" id="WP_068662524.1">
    <property type="nucleotide sequence ID" value="NZ_LYPB01000048.1"/>
</dbReference>
<dbReference type="InterPro" id="IPR021637">
    <property type="entry name" value="DUF3243"/>
</dbReference>
<keyword evidence="2" id="KW-1185">Reference proteome</keyword>
<dbReference type="AlphaFoldDB" id="A0A198AJL4"/>
<dbReference type="Proteomes" id="UP000078454">
    <property type="component" value="Unassembled WGS sequence"/>
</dbReference>
<name>A0A198AJL4_9BACL</name>
<dbReference type="OrthoDB" id="2382009at2"/>
<evidence type="ECO:0000313" key="1">
    <source>
        <dbReference type="EMBL" id="OAS21669.1"/>
    </source>
</evidence>
<sequence>MATVLKVFDKWKEFLAERVSQAGHAGMSDETISKLAFQIGEFLANKVDPQNEQERVLKELWDAGDEQEKHTLARLMVKLVDKG</sequence>
<dbReference type="STRING" id="1850517.A8708_17260"/>
<accession>A0A198AJL4</accession>
<dbReference type="EMBL" id="LYPB01000048">
    <property type="protein sequence ID" value="OAS21669.1"/>
    <property type="molecule type" value="Genomic_DNA"/>
</dbReference>
<evidence type="ECO:0008006" key="3">
    <source>
        <dbReference type="Google" id="ProtNLM"/>
    </source>
</evidence>
<proteinExistence type="predicted"/>
<dbReference type="Gene3D" id="1.10.760.20">
    <property type="entry name" value="Protein of unknown function DUF3243"/>
    <property type="match status" value="1"/>
</dbReference>
<protein>
    <recommendedName>
        <fullName evidence="3">DUF3243 domain-containing protein</fullName>
    </recommendedName>
</protein>
<dbReference type="InterPro" id="IPR024702">
    <property type="entry name" value="Uncharacterised_YmfJ"/>
</dbReference>
<comment type="caution">
    <text evidence="1">The sequence shown here is derived from an EMBL/GenBank/DDBJ whole genome shotgun (WGS) entry which is preliminary data.</text>
</comment>
<dbReference type="InterPro" id="IPR038292">
    <property type="entry name" value="YmfJ/YflH_sf"/>
</dbReference>